<sequence length="165" mass="17886">MSSALKECLALFREKPFVLYAGGNLISVAGSGMQAIVTSWLVLQMTGTSLSIALLLIFSTFPGILFSPLIGIFVDRLDRKVLATSMDIFRAAVTVLILLLWEGHWLQAWHLYLAEALISLGDLAFLPAMMALLRELLSKEQLLSANATLGMLLQLGTAFGTAGEE</sequence>
<keyword evidence="4 7" id="KW-0812">Transmembrane</keyword>
<proteinExistence type="predicted"/>
<dbReference type="InterPro" id="IPR010290">
    <property type="entry name" value="TM_effector"/>
</dbReference>
<evidence type="ECO:0000313" key="8">
    <source>
        <dbReference type="EMBL" id="GHO50444.1"/>
    </source>
</evidence>
<evidence type="ECO:0000256" key="7">
    <source>
        <dbReference type="SAM" id="Phobius"/>
    </source>
</evidence>
<reference evidence="8" key="1">
    <citation type="submission" date="2020-10" db="EMBL/GenBank/DDBJ databases">
        <title>Taxonomic study of unclassified bacteria belonging to the class Ktedonobacteria.</title>
        <authorList>
            <person name="Yabe S."/>
            <person name="Wang C.M."/>
            <person name="Zheng Y."/>
            <person name="Sakai Y."/>
            <person name="Cavaletti L."/>
            <person name="Monciardini P."/>
            <person name="Donadio S."/>
        </authorList>
    </citation>
    <scope>NUCLEOTIDE SEQUENCE</scope>
    <source>
        <strain evidence="8">SOSP1-1</strain>
    </source>
</reference>
<evidence type="ECO:0008006" key="10">
    <source>
        <dbReference type="Google" id="ProtNLM"/>
    </source>
</evidence>
<dbReference type="RefSeq" id="WP_220199456.1">
    <property type="nucleotide sequence ID" value="NZ_BNJF01000008.1"/>
</dbReference>
<organism evidence="8 9">
    <name type="scientific">Ktedonospora formicarum</name>
    <dbReference type="NCBI Taxonomy" id="2778364"/>
    <lineage>
        <taxon>Bacteria</taxon>
        <taxon>Bacillati</taxon>
        <taxon>Chloroflexota</taxon>
        <taxon>Ktedonobacteria</taxon>
        <taxon>Ktedonobacterales</taxon>
        <taxon>Ktedonobacteraceae</taxon>
        <taxon>Ktedonospora</taxon>
    </lineage>
</organism>
<name>A0A8J3I6E9_9CHLR</name>
<comment type="subcellular location">
    <subcellularLocation>
        <location evidence="1">Cell membrane</location>
        <topology evidence="1">Multi-pass membrane protein</topology>
    </subcellularLocation>
</comment>
<evidence type="ECO:0000256" key="4">
    <source>
        <dbReference type="ARBA" id="ARBA00022692"/>
    </source>
</evidence>
<feature type="transmembrane region" description="Helical" evidence="7">
    <location>
        <begin position="81"/>
        <end position="101"/>
    </location>
</feature>
<evidence type="ECO:0000313" key="9">
    <source>
        <dbReference type="Proteomes" id="UP000612362"/>
    </source>
</evidence>
<feature type="transmembrane region" description="Helical" evidence="7">
    <location>
        <begin position="113"/>
        <end position="133"/>
    </location>
</feature>
<protein>
    <recommendedName>
        <fullName evidence="10">MFS transporter</fullName>
    </recommendedName>
</protein>
<dbReference type="EMBL" id="BNJF01000008">
    <property type="protein sequence ID" value="GHO50444.1"/>
    <property type="molecule type" value="Genomic_DNA"/>
</dbReference>
<dbReference type="InterPro" id="IPR036259">
    <property type="entry name" value="MFS_trans_sf"/>
</dbReference>
<keyword evidence="3" id="KW-1003">Cell membrane</keyword>
<accession>A0A8J3I6E9</accession>
<keyword evidence="6 7" id="KW-0472">Membrane</keyword>
<evidence type="ECO:0000256" key="1">
    <source>
        <dbReference type="ARBA" id="ARBA00004651"/>
    </source>
</evidence>
<evidence type="ECO:0000256" key="2">
    <source>
        <dbReference type="ARBA" id="ARBA00022448"/>
    </source>
</evidence>
<dbReference type="SUPFAM" id="SSF103473">
    <property type="entry name" value="MFS general substrate transporter"/>
    <property type="match status" value="1"/>
</dbReference>
<keyword evidence="2" id="KW-0813">Transport</keyword>
<dbReference type="Gene3D" id="1.20.1250.20">
    <property type="entry name" value="MFS general substrate transporter like domains"/>
    <property type="match status" value="1"/>
</dbReference>
<feature type="transmembrane region" description="Helical" evidence="7">
    <location>
        <begin position="49"/>
        <end position="74"/>
    </location>
</feature>
<evidence type="ECO:0000256" key="5">
    <source>
        <dbReference type="ARBA" id="ARBA00022989"/>
    </source>
</evidence>
<feature type="transmembrane region" description="Helical" evidence="7">
    <location>
        <begin position="21"/>
        <end position="43"/>
    </location>
</feature>
<dbReference type="GO" id="GO:0005886">
    <property type="term" value="C:plasma membrane"/>
    <property type="evidence" value="ECO:0007669"/>
    <property type="project" value="UniProtKB-SubCell"/>
</dbReference>
<dbReference type="AlphaFoldDB" id="A0A8J3I6E9"/>
<dbReference type="PANTHER" id="PTHR23513">
    <property type="entry name" value="INTEGRAL MEMBRANE EFFLUX PROTEIN-RELATED"/>
    <property type="match status" value="1"/>
</dbReference>
<gene>
    <name evidence="8" type="ORF">KSX_86070</name>
</gene>
<dbReference type="PANTHER" id="PTHR23513:SF6">
    <property type="entry name" value="MAJOR FACILITATOR SUPERFAMILY ASSOCIATED DOMAIN-CONTAINING PROTEIN"/>
    <property type="match status" value="1"/>
</dbReference>
<comment type="caution">
    <text evidence="8">The sequence shown here is derived from an EMBL/GenBank/DDBJ whole genome shotgun (WGS) entry which is preliminary data.</text>
</comment>
<dbReference type="Proteomes" id="UP000612362">
    <property type="component" value="Unassembled WGS sequence"/>
</dbReference>
<keyword evidence="5 7" id="KW-1133">Transmembrane helix</keyword>
<keyword evidence="9" id="KW-1185">Reference proteome</keyword>
<evidence type="ECO:0000256" key="6">
    <source>
        <dbReference type="ARBA" id="ARBA00023136"/>
    </source>
</evidence>
<dbReference type="Pfam" id="PF05977">
    <property type="entry name" value="MFS_3"/>
    <property type="match status" value="1"/>
</dbReference>
<evidence type="ECO:0000256" key="3">
    <source>
        <dbReference type="ARBA" id="ARBA00022475"/>
    </source>
</evidence>